<name>A0ACB8VES3_9TELE</name>
<accession>A0ACB8VES3</accession>
<comment type="caution">
    <text evidence="1">The sequence shown here is derived from an EMBL/GenBank/DDBJ whole genome shotgun (WGS) entry which is preliminary data.</text>
</comment>
<keyword evidence="2" id="KW-1185">Reference proteome</keyword>
<evidence type="ECO:0000313" key="1">
    <source>
        <dbReference type="EMBL" id="KAI3353392.1"/>
    </source>
</evidence>
<organism evidence="1 2">
    <name type="scientific">Scortum barcoo</name>
    <name type="common">barcoo grunter</name>
    <dbReference type="NCBI Taxonomy" id="214431"/>
    <lineage>
        <taxon>Eukaryota</taxon>
        <taxon>Metazoa</taxon>
        <taxon>Chordata</taxon>
        <taxon>Craniata</taxon>
        <taxon>Vertebrata</taxon>
        <taxon>Euteleostomi</taxon>
        <taxon>Actinopterygii</taxon>
        <taxon>Neopterygii</taxon>
        <taxon>Teleostei</taxon>
        <taxon>Neoteleostei</taxon>
        <taxon>Acanthomorphata</taxon>
        <taxon>Eupercaria</taxon>
        <taxon>Centrarchiformes</taxon>
        <taxon>Terapontoidei</taxon>
        <taxon>Terapontidae</taxon>
        <taxon>Scortum</taxon>
    </lineage>
</organism>
<gene>
    <name evidence="1" type="ORF">L3Q82_019925</name>
</gene>
<dbReference type="Proteomes" id="UP000831701">
    <property type="component" value="Chromosome 23"/>
</dbReference>
<evidence type="ECO:0000313" key="2">
    <source>
        <dbReference type="Proteomes" id="UP000831701"/>
    </source>
</evidence>
<sequence>MCCLATSLRKGLHFYQIKMASSMSGMFSGQQPSGAHPVGGPGGPGQPGFPGSAPRAPGNSTLVDELEASFEACFASLVSQDYVNGTDQEEIRTGVDQCIQKFLDVARQTECFFLQKRLQLSVQKPEQVVKERRKREEEEEEGGGDRSSRQSPAALDRNVFPESVTAVRLSDSHAPGGAPQPARPPPGLAFPGIELRPPPRETRGHRGYGMVHAAGPSVQPLNDTGTMDSHPLSFRDCDTPELVVRRYHRGRRRRDRRSAHRVVLAAGSPYFHAMFTGEMAESRAKRVRIKEMDGWTLGLLVDYIYTAEIQVTEDNVQALLPAAGLLQLNEVKKACCEFLSSQLHPSNCLGIRAFADLHACSQLLTQANSYAEQHFTEVVGSEEFLNLGMEQVSSLIASDKLTIPTEEKVFEAVIAWVNHDKDVRQEHLAHLMEHVRLPLLSREYLVQRVEEESLIKNSSACKDYLIEAMKYHLLPADQRALMKTARTRMRTPACCPKVMVVVGGQAPKAIRSVECYDFEEQRWYQVAELPTRRCRAGVVYVGGCVYAVGGFNGSLRVRTVDCYDPMMDRWTSVSSMQDRRSTLGAAVLNGLLYAVGGFDGSTGLSTIEAYNAKTDEWFHVLPMSTRRSSVGVGVVNGILYAVGGYDGATRQCLSTVEAYNPKSNTWSYIAEMGTRRSGAGVGVLKGLLYAVGGHDGPLVRKSCEVYDPASNSWRQVADMNMCRRNAGVCAVNNVLYVVGGDDGSCNLASVEFYNPNSDKWTLLPTCMSTGRSYAGPTSSTLQTRSHLTLSIMAVNSSADILSSAYLAVEYVDAALPENPFQPSLKHAWGYMLDNYTKFQIATWGSLIVHEFIYFLFCLPGFLFQFMPFMQKYKIQPDKPETWEKQWRCFKMLLFNHFCIQLPLICGTYYFTEFFNIPYDWDSMPRWPLILAQCFGCAVVEDTWHYFLHRLLHHRRIYKYIHKVHHEFTAPFGMQAEYAHPAETIILGAGFFIGIMIFCNHVFFLWAWVSFRLLETIDVHSGYDIPLNPLHLIPFYAGTRFHDFHHMNFVGNYASTFTWWDRLLQTDSQFNTYMLKRGEKKEQ</sequence>
<reference evidence="1" key="1">
    <citation type="submission" date="2022-04" db="EMBL/GenBank/DDBJ databases">
        <title>Jade perch genome.</title>
        <authorList>
            <person name="Chao B."/>
        </authorList>
    </citation>
    <scope>NUCLEOTIDE SEQUENCE</scope>
    <source>
        <strain evidence="1">CB-2022</strain>
    </source>
</reference>
<dbReference type="EMBL" id="CM041553">
    <property type="protein sequence ID" value="KAI3353392.1"/>
    <property type="molecule type" value="Genomic_DNA"/>
</dbReference>
<protein>
    <submittedName>
        <fullName evidence="1">Uncharacterized protein</fullName>
    </submittedName>
</protein>
<proteinExistence type="predicted"/>